<evidence type="ECO:0000313" key="2">
    <source>
        <dbReference type="EMBL" id="RCG21390.1"/>
    </source>
</evidence>
<feature type="compositionally biased region" description="Basic and acidic residues" evidence="1">
    <location>
        <begin position="11"/>
        <end position="23"/>
    </location>
</feature>
<evidence type="ECO:0000313" key="3">
    <source>
        <dbReference type="Proteomes" id="UP000252914"/>
    </source>
</evidence>
<sequence length="99" mass="10569">MGATRPGETPEQARARAQRLRDHADKARNLAGSLGSTLDTGLSKASADGVWSGPYAERVTAALRDRRSSLDGMAHGLRATAQHWDREADLLDQEAGSQA</sequence>
<evidence type="ECO:0000256" key="1">
    <source>
        <dbReference type="SAM" id="MobiDB-lite"/>
    </source>
</evidence>
<organism evidence="2 3">
    <name type="scientific">Streptomyces diacarni</name>
    <dbReference type="NCBI Taxonomy" id="2800381"/>
    <lineage>
        <taxon>Bacteria</taxon>
        <taxon>Bacillati</taxon>
        <taxon>Actinomycetota</taxon>
        <taxon>Actinomycetes</taxon>
        <taxon>Kitasatosporales</taxon>
        <taxon>Streptomycetaceae</taxon>
        <taxon>Streptomyces</taxon>
    </lineage>
</organism>
<reference evidence="2 3" key="1">
    <citation type="submission" date="2018-06" db="EMBL/GenBank/DDBJ databases">
        <title>Streptomyces reniochalinae sp. nov. and Streptomyces diacarnus sp. nov. from marine sponges.</title>
        <authorList>
            <person name="Li L."/>
        </authorList>
    </citation>
    <scope>NUCLEOTIDE SEQUENCE [LARGE SCALE GENOMIC DNA]</scope>
    <source>
        <strain evidence="2 3">LHW51701</strain>
    </source>
</reference>
<dbReference type="Proteomes" id="UP000252914">
    <property type="component" value="Unassembled WGS sequence"/>
</dbReference>
<accession>A0A367EW54</accession>
<dbReference type="EMBL" id="QOIN01000046">
    <property type="protein sequence ID" value="RCG21390.1"/>
    <property type="molecule type" value="Genomic_DNA"/>
</dbReference>
<protein>
    <recommendedName>
        <fullName evidence="4">WXG100 family type VII secretion target</fullName>
    </recommendedName>
</protein>
<keyword evidence="3" id="KW-1185">Reference proteome</keyword>
<comment type="caution">
    <text evidence="2">The sequence shown here is derived from an EMBL/GenBank/DDBJ whole genome shotgun (WGS) entry which is preliminary data.</text>
</comment>
<dbReference type="AlphaFoldDB" id="A0A367EW54"/>
<name>A0A367EW54_9ACTN</name>
<feature type="region of interest" description="Disordered" evidence="1">
    <location>
        <begin position="1"/>
        <end position="23"/>
    </location>
</feature>
<evidence type="ECO:0008006" key="4">
    <source>
        <dbReference type="Google" id="ProtNLM"/>
    </source>
</evidence>
<proteinExistence type="predicted"/>
<gene>
    <name evidence="2" type="ORF">DTL70_18300</name>
</gene>
<dbReference type="RefSeq" id="WP_114023025.1">
    <property type="nucleotide sequence ID" value="NZ_QOIN01000046.1"/>
</dbReference>